<dbReference type="RefSeq" id="WP_133248639.1">
    <property type="nucleotide sequence ID" value="NZ_JAWLUM010000001.1"/>
</dbReference>
<proteinExistence type="predicted"/>
<keyword evidence="1" id="KW-1133">Transmembrane helix</keyword>
<protein>
    <submittedName>
        <fullName evidence="2">Uncharacterized protein</fullName>
    </submittedName>
</protein>
<sequence>MNDYNESMEMKDDSSMPLDASVVDVDRIPSAKHTLIGGDLMKVLALTALLGLVIGVIVLIELAN</sequence>
<dbReference type="EMBL" id="JAWLUM010000001">
    <property type="protein sequence ID" value="MDV7133570.1"/>
    <property type="molecule type" value="Genomic_DNA"/>
</dbReference>
<keyword evidence="3" id="KW-1185">Reference proteome</keyword>
<gene>
    <name evidence="2" type="ORF">R4198_07665</name>
</gene>
<keyword evidence="1" id="KW-0812">Transmembrane</keyword>
<organism evidence="2 3">
    <name type="scientific">Williamsia marianensis</name>
    <dbReference type="NCBI Taxonomy" id="85044"/>
    <lineage>
        <taxon>Bacteria</taxon>
        <taxon>Bacillati</taxon>
        <taxon>Actinomycetota</taxon>
        <taxon>Actinomycetes</taxon>
        <taxon>Mycobacteriales</taxon>
        <taxon>Nocardiaceae</taxon>
        <taxon>Williamsia</taxon>
    </lineage>
</organism>
<comment type="caution">
    <text evidence="2">The sequence shown here is derived from an EMBL/GenBank/DDBJ whole genome shotgun (WGS) entry which is preliminary data.</text>
</comment>
<keyword evidence="1" id="KW-0472">Membrane</keyword>
<reference evidence="2 3" key="1">
    <citation type="submission" date="2023-10" db="EMBL/GenBank/DDBJ databases">
        <title>Development of a sustainable strategy for remediation of hydrocarbon-contaminated territories based on the waste exchange concept.</title>
        <authorList>
            <person name="Krivoruchko A."/>
        </authorList>
    </citation>
    <scope>NUCLEOTIDE SEQUENCE [LARGE SCALE GENOMIC DNA]</scope>
    <source>
        <strain evidence="2 3">IEGM 1236</strain>
    </source>
</reference>
<feature type="transmembrane region" description="Helical" evidence="1">
    <location>
        <begin position="43"/>
        <end position="63"/>
    </location>
</feature>
<evidence type="ECO:0000256" key="1">
    <source>
        <dbReference type="SAM" id="Phobius"/>
    </source>
</evidence>
<name>A0ABU4EQN4_WILMA</name>
<evidence type="ECO:0000313" key="2">
    <source>
        <dbReference type="EMBL" id="MDV7133570.1"/>
    </source>
</evidence>
<accession>A0ABU4EQN4</accession>
<dbReference type="Proteomes" id="UP001185792">
    <property type="component" value="Unassembled WGS sequence"/>
</dbReference>
<evidence type="ECO:0000313" key="3">
    <source>
        <dbReference type="Proteomes" id="UP001185792"/>
    </source>
</evidence>